<accession>A3TUV5</accession>
<dbReference type="Proteomes" id="UP000004318">
    <property type="component" value="Unassembled WGS sequence"/>
</dbReference>
<protein>
    <submittedName>
        <fullName evidence="1">Uncharacterized protein</fullName>
    </submittedName>
</protein>
<evidence type="ECO:0000313" key="2">
    <source>
        <dbReference type="Proteomes" id="UP000004318"/>
    </source>
</evidence>
<evidence type="ECO:0000313" key="1">
    <source>
        <dbReference type="EMBL" id="EAQ04301.1"/>
    </source>
</evidence>
<dbReference type="eggNOG" id="ENOG5033U0F">
    <property type="taxonomic scope" value="Bacteria"/>
</dbReference>
<dbReference type="EMBL" id="AAMO01000002">
    <property type="protein sequence ID" value="EAQ04301.1"/>
    <property type="molecule type" value="Genomic_DNA"/>
</dbReference>
<organism evidence="1 2">
    <name type="scientific">Pseudooceanicola batsensis (strain ATCC BAA-863 / DSM 15984 / KCTC 12145 / HTCC2597)</name>
    <name type="common">Oceanicola batsensis</name>
    <dbReference type="NCBI Taxonomy" id="252305"/>
    <lineage>
        <taxon>Bacteria</taxon>
        <taxon>Pseudomonadati</taxon>
        <taxon>Pseudomonadota</taxon>
        <taxon>Alphaproteobacteria</taxon>
        <taxon>Rhodobacterales</taxon>
        <taxon>Paracoccaceae</taxon>
        <taxon>Pseudooceanicola</taxon>
    </lineage>
</organism>
<dbReference type="HOGENOM" id="CLU_440639_0_0_5"/>
<comment type="caution">
    <text evidence="1">The sequence shown here is derived from an EMBL/GenBank/DDBJ whole genome shotgun (WGS) entry which is preliminary data.</text>
</comment>
<sequence length="620" mass="69206">MPSVRSLRRFRGQLLGLGFHFVDAADHVEGRFGQVVVLAGDHGLERRDRVFQGNLHTIRAGEDLRHVERLRQEALDLPGAGHGQLVLFRQFVHPEDRDDVLQRLVALKDTLHVTGHLVVFLADDLRVHETRGRVERVHGRVDAKLRDRTVENRRRVEVGEGRGRRRVGQVVRGNVDGLDRGDRPVLGRGDPFLHRAHVGGQRRLVAHGRGNTTQKRRHLRARLSEAEDVVDEEQNVRPGRVAELFRQRQAGKGDPRARTRRFVHLAVDQGDLGIRQVVRGQNARLDHLVVEVVALAGPFAHTGEHGQTRVHLGDVVDQFLDENRLAHTGTAEETDLAALGVGGQQVDHLDAGHEDLGFGRLVGEVGGRRVDRPEFVRLDRALLVDRLADHVQDAAQRRRADRHRDRAVGVGHFLAADQTFGRVHRDGAHGVLTKVLRHFQNQLGAVVVGGQCVEDLRQVIVELHVHNGADDLGHSAFCVCHVSSPVPLERFRARNDFDQFVGDDGLTRAVVLDRELVDHLARVARGVVHRRHPCTLFGCAVFQQRREDLGRHAAGQQVGQDRFLVGLVVVERGRAGILILGGLERGGDDLLRGRLLGHDVLEFRVEDRADVELALFETAQ</sequence>
<reference evidence="1 2" key="1">
    <citation type="journal article" date="2010" name="J. Bacteriol.">
        <title>Genome sequences of Oceanicola granulosus HTCC2516(T) and Oceanicola batsensis HTCC2597(TDelta).</title>
        <authorList>
            <person name="Thrash J.C."/>
            <person name="Cho J.C."/>
            <person name="Vergin K.L."/>
            <person name="Giovannoni S.J."/>
        </authorList>
    </citation>
    <scope>NUCLEOTIDE SEQUENCE [LARGE SCALE GENOMIC DNA]</scope>
    <source>
        <strain evidence="2">ATCC BAA-863 / DSM 15984 / KCTC 12145 / HTCC2597</strain>
    </source>
</reference>
<keyword evidence="2" id="KW-1185">Reference proteome</keyword>
<name>A3TUV5_PSEBH</name>
<proteinExistence type="predicted"/>
<dbReference type="AlphaFoldDB" id="A3TUV5"/>
<gene>
    <name evidence="1" type="ORF">OB2597_09164</name>
</gene>